<dbReference type="EMBL" id="QRDP01000004">
    <property type="protein sequence ID" value="RED17018.1"/>
    <property type="molecule type" value="Genomic_DNA"/>
</dbReference>
<name>A0A3D9FH89_9SPHN</name>
<evidence type="ECO:0000256" key="2">
    <source>
        <dbReference type="ARBA" id="ARBA00022723"/>
    </source>
</evidence>
<keyword evidence="2" id="KW-0479">Metal-binding</keyword>
<evidence type="ECO:0000313" key="7">
    <source>
        <dbReference type="Proteomes" id="UP000256310"/>
    </source>
</evidence>
<dbReference type="GO" id="GO:0016846">
    <property type="term" value="F:carbon-sulfur lyase activity"/>
    <property type="evidence" value="ECO:0007669"/>
    <property type="project" value="InterPro"/>
</dbReference>
<dbReference type="InterPro" id="IPR011057">
    <property type="entry name" value="Mss4-like_sf"/>
</dbReference>
<protein>
    <recommendedName>
        <fullName evidence="5">CENP-V/GFA domain-containing protein</fullName>
    </recommendedName>
</protein>
<dbReference type="OrthoDB" id="7186766at2"/>
<dbReference type="PROSITE" id="PS51891">
    <property type="entry name" value="CENP_V_GFA"/>
    <property type="match status" value="1"/>
</dbReference>
<accession>A0A3D9FH89</accession>
<reference evidence="6 7" key="1">
    <citation type="submission" date="2018-07" db="EMBL/GenBank/DDBJ databases">
        <title>Genomic Encyclopedia of Type Strains, Phase IV (KMG-IV): sequencing the most valuable type-strain genomes for metagenomic binning, comparative biology and taxonomic classification.</title>
        <authorList>
            <person name="Goeker M."/>
        </authorList>
    </citation>
    <scope>NUCLEOTIDE SEQUENCE [LARGE SCALE GENOMIC DNA]</scope>
    <source>
        <strain evidence="6 7">DSM 26725</strain>
    </source>
</reference>
<evidence type="ECO:0000256" key="1">
    <source>
        <dbReference type="ARBA" id="ARBA00005495"/>
    </source>
</evidence>
<evidence type="ECO:0000313" key="6">
    <source>
        <dbReference type="EMBL" id="RED17018.1"/>
    </source>
</evidence>
<dbReference type="SUPFAM" id="SSF51316">
    <property type="entry name" value="Mss4-like"/>
    <property type="match status" value="1"/>
</dbReference>
<comment type="caution">
    <text evidence="6">The sequence shown here is derived from an EMBL/GenBank/DDBJ whole genome shotgun (WGS) entry which is preliminary data.</text>
</comment>
<dbReference type="GO" id="GO:0046872">
    <property type="term" value="F:metal ion binding"/>
    <property type="evidence" value="ECO:0007669"/>
    <property type="project" value="UniProtKB-KW"/>
</dbReference>
<dbReference type="Gene3D" id="3.90.1590.10">
    <property type="entry name" value="glutathione-dependent formaldehyde- activating enzyme (gfa)"/>
    <property type="match status" value="1"/>
</dbReference>
<dbReference type="Pfam" id="PF04828">
    <property type="entry name" value="GFA"/>
    <property type="match status" value="1"/>
</dbReference>
<keyword evidence="3" id="KW-0862">Zinc</keyword>
<sequence>MTMTGQCLCGQFSYTVDAEPQMTAICHCKNCQRQSGSAYSALISVPADAVTTRGELKTYHDKGESGAGVDRKFCTECGSPVLTHIPSMPGATFIKAGTLDDTSGLKPTIEFWCQSAQPWVPENTGAMRFDTNPPSG</sequence>
<keyword evidence="4" id="KW-0456">Lyase</keyword>
<proteinExistence type="inferred from homology"/>
<comment type="similarity">
    <text evidence="1">Belongs to the Gfa family.</text>
</comment>
<evidence type="ECO:0000256" key="3">
    <source>
        <dbReference type="ARBA" id="ARBA00022833"/>
    </source>
</evidence>
<gene>
    <name evidence="6" type="ORF">DFR46_2052</name>
</gene>
<dbReference type="AlphaFoldDB" id="A0A3D9FH89"/>
<evidence type="ECO:0000256" key="4">
    <source>
        <dbReference type="ARBA" id="ARBA00023239"/>
    </source>
</evidence>
<dbReference type="PANTHER" id="PTHR33337:SF40">
    <property type="entry name" value="CENP-V_GFA DOMAIN-CONTAINING PROTEIN-RELATED"/>
    <property type="match status" value="1"/>
</dbReference>
<dbReference type="PANTHER" id="PTHR33337">
    <property type="entry name" value="GFA DOMAIN-CONTAINING PROTEIN"/>
    <property type="match status" value="1"/>
</dbReference>
<dbReference type="Proteomes" id="UP000256310">
    <property type="component" value="Unassembled WGS sequence"/>
</dbReference>
<organism evidence="6 7">
    <name type="scientific">Parasphingopyxis lamellibrachiae</name>
    <dbReference type="NCBI Taxonomy" id="680125"/>
    <lineage>
        <taxon>Bacteria</taxon>
        <taxon>Pseudomonadati</taxon>
        <taxon>Pseudomonadota</taxon>
        <taxon>Alphaproteobacteria</taxon>
        <taxon>Sphingomonadales</taxon>
        <taxon>Sphingomonadaceae</taxon>
        <taxon>Parasphingopyxis</taxon>
    </lineage>
</organism>
<keyword evidence="7" id="KW-1185">Reference proteome</keyword>
<dbReference type="InterPro" id="IPR006913">
    <property type="entry name" value="CENP-V/GFA"/>
</dbReference>
<feature type="domain" description="CENP-V/GFA" evidence="5">
    <location>
        <begin position="3"/>
        <end position="120"/>
    </location>
</feature>
<evidence type="ECO:0000259" key="5">
    <source>
        <dbReference type="PROSITE" id="PS51891"/>
    </source>
</evidence>